<gene>
    <name evidence="2" type="ORF">LWI29_004380</name>
</gene>
<reference evidence="2" key="2">
    <citation type="submission" date="2023-06" db="EMBL/GenBank/DDBJ databases">
        <authorList>
            <person name="Swenson N.G."/>
            <person name="Wegrzyn J.L."/>
            <person name="Mcevoy S.L."/>
        </authorList>
    </citation>
    <scope>NUCLEOTIDE SEQUENCE</scope>
    <source>
        <strain evidence="2">NS2018</strain>
        <tissue evidence="2">Leaf</tissue>
    </source>
</reference>
<feature type="region of interest" description="Disordered" evidence="1">
    <location>
        <begin position="1"/>
        <end position="32"/>
    </location>
</feature>
<protein>
    <submittedName>
        <fullName evidence="2">Uncharacterized protein</fullName>
    </submittedName>
</protein>
<reference evidence="2" key="1">
    <citation type="journal article" date="2022" name="Plant J.">
        <title>Strategies of tolerance reflected in two North American maple genomes.</title>
        <authorList>
            <person name="McEvoy S.L."/>
            <person name="Sezen U.U."/>
            <person name="Trouern-Trend A."/>
            <person name="McMahon S.M."/>
            <person name="Schaberg P.G."/>
            <person name="Yang J."/>
            <person name="Wegrzyn J.L."/>
            <person name="Swenson N.G."/>
        </authorList>
    </citation>
    <scope>NUCLEOTIDE SEQUENCE</scope>
    <source>
        <strain evidence="2">NS2018</strain>
    </source>
</reference>
<keyword evidence="3" id="KW-1185">Reference proteome</keyword>
<proteinExistence type="predicted"/>
<dbReference type="EMBL" id="JAUESC010000003">
    <property type="protein sequence ID" value="KAK0599337.1"/>
    <property type="molecule type" value="Genomic_DNA"/>
</dbReference>
<evidence type="ECO:0000313" key="3">
    <source>
        <dbReference type="Proteomes" id="UP001168877"/>
    </source>
</evidence>
<dbReference type="AlphaFoldDB" id="A0AA39W038"/>
<name>A0AA39W038_ACESA</name>
<comment type="caution">
    <text evidence="2">The sequence shown here is derived from an EMBL/GenBank/DDBJ whole genome shotgun (WGS) entry which is preliminary data.</text>
</comment>
<feature type="compositionally biased region" description="Low complexity" evidence="1">
    <location>
        <begin position="1"/>
        <end position="17"/>
    </location>
</feature>
<sequence length="80" mass="8523">MKNSSSTNPSSDSQGSNDLFSAQGPNDPFFIRHSDNPTAVLVSPMLSGDNYNTGTLTGFAPQANLIGPVIEEEDWIGTYT</sequence>
<evidence type="ECO:0000313" key="2">
    <source>
        <dbReference type="EMBL" id="KAK0599337.1"/>
    </source>
</evidence>
<dbReference type="Proteomes" id="UP001168877">
    <property type="component" value="Unassembled WGS sequence"/>
</dbReference>
<accession>A0AA39W038</accession>
<organism evidence="2 3">
    <name type="scientific">Acer saccharum</name>
    <name type="common">Sugar maple</name>
    <dbReference type="NCBI Taxonomy" id="4024"/>
    <lineage>
        <taxon>Eukaryota</taxon>
        <taxon>Viridiplantae</taxon>
        <taxon>Streptophyta</taxon>
        <taxon>Embryophyta</taxon>
        <taxon>Tracheophyta</taxon>
        <taxon>Spermatophyta</taxon>
        <taxon>Magnoliopsida</taxon>
        <taxon>eudicotyledons</taxon>
        <taxon>Gunneridae</taxon>
        <taxon>Pentapetalae</taxon>
        <taxon>rosids</taxon>
        <taxon>malvids</taxon>
        <taxon>Sapindales</taxon>
        <taxon>Sapindaceae</taxon>
        <taxon>Hippocastanoideae</taxon>
        <taxon>Acereae</taxon>
        <taxon>Acer</taxon>
    </lineage>
</organism>
<evidence type="ECO:0000256" key="1">
    <source>
        <dbReference type="SAM" id="MobiDB-lite"/>
    </source>
</evidence>